<gene>
    <name evidence="1" type="ORF">SAMN04487967_0259</name>
</gene>
<proteinExistence type="predicted"/>
<dbReference type="AlphaFoldDB" id="A0A1H6FN94"/>
<protein>
    <submittedName>
        <fullName evidence="1">Uncharacterized protein</fullName>
    </submittedName>
</protein>
<name>A0A1H6FN94_9EURY</name>
<organism evidence="1 2">
    <name type="scientific">Natronorubrum sediminis</name>
    <dbReference type="NCBI Taxonomy" id="640943"/>
    <lineage>
        <taxon>Archaea</taxon>
        <taxon>Methanobacteriati</taxon>
        <taxon>Methanobacteriota</taxon>
        <taxon>Stenosarchaea group</taxon>
        <taxon>Halobacteria</taxon>
        <taxon>Halobacteriales</taxon>
        <taxon>Natrialbaceae</taxon>
        <taxon>Natronorubrum</taxon>
    </lineage>
</organism>
<sequence>MQRRAALKAIGVSVLAGATLTSTASATENGPRVVDVESEISTENTDAGDEYSVEYDGNTVIITGGTTVPESCYEAEVVGIDSSGAGDVVQVTPHRYGEICTQVISRLTFEIELEYEDEPNDVSVEFVDQ</sequence>
<evidence type="ECO:0000313" key="1">
    <source>
        <dbReference type="EMBL" id="SEH11234.1"/>
    </source>
</evidence>
<dbReference type="RefSeq" id="WP_090504010.1">
    <property type="nucleotide sequence ID" value="NZ_FNWL01000001.1"/>
</dbReference>
<reference evidence="2" key="1">
    <citation type="submission" date="2016-10" db="EMBL/GenBank/DDBJ databases">
        <authorList>
            <person name="Varghese N."/>
            <person name="Submissions S."/>
        </authorList>
    </citation>
    <scope>NUCLEOTIDE SEQUENCE [LARGE SCALE GENOMIC DNA]</scope>
    <source>
        <strain evidence="2">CGMCC 1.8981</strain>
    </source>
</reference>
<keyword evidence="2" id="KW-1185">Reference proteome</keyword>
<dbReference type="EMBL" id="FNWL01000001">
    <property type="protein sequence ID" value="SEH11234.1"/>
    <property type="molecule type" value="Genomic_DNA"/>
</dbReference>
<dbReference type="OrthoDB" id="201234at2157"/>
<dbReference type="Proteomes" id="UP000199112">
    <property type="component" value="Unassembled WGS sequence"/>
</dbReference>
<accession>A0A1H6FN94</accession>
<evidence type="ECO:0000313" key="2">
    <source>
        <dbReference type="Proteomes" id="UP000199112"/>
    </source>
</evidence>